<protein>
    <submittedName>
        <fullName evidence="1">Uncharacterized protein</fullName>
    </submittedName>
</protein>
<dbReference type="VEuPathDB" id="CryptoDB:Vbra_21780"/>
<evidence type="ECO:0000313" key="2">
    <source>
        <dbReference type="Proteomes" id="UP000041254"/>
    </source>
</evidence>
<dbReference type="AlphaFoldDB" id="A0A0G4FXS3"/>
<sequence>MVPDSPDALCGVWEKACSPVGSNPVGALTYRQTKVLFGPRVMAGGFGQFYMYDRSFQSTDAKTCFDANAFDSVQELEGEFSIVESTADPSGLGQVYKVQLVWSAIYLTPMSVSFADELEQSTCVCEQWMGNEPPKKQGEKMKWAVGVRQKVLGVEGMCSPSQCEYVQAWCAKSELGKCGFELIYRLYSQDQHVRIESVASEDNAYPGAGRPGDIMEVYEQSQICPMQNLVDDAKATLVKEASRKDVSQ</sequence>
<keyword evidence="2" id="KW-1185">Reference proteome</keyword>
<organism evidence="1 2">
    <name type="scientific">Vitrella brassicaformis (strain CCMP3155)</name>
    <dbReference type="NCBI Taxonomy" id="1169540"/>
    <lineage>
        <taxon>Eukaryota</taxon>
        <taxon>Sar</taxon>
        <taxon>Alveolata</taxon>
        <taxon>Colpodellida</taxon>
        <taxon>Vitrellaceae</taxon>
        <taxon>Vitrella</taxon>
    </lineage>
</organism>
<dbReference type="InParanoid" id="A0A0G4FXS3"/>
<evidence type="ECO:0000313" key="1">
    <source>
        <dbReference type="EMBL" id="CEM20211.1"/>
    </source>
</evidence>
<dbReference type="PhylomeDB" id="A0A0G4FXS3"/>
<accession>A0A0G4FXS3</accession>
<reference evidence="1 2" key="1">
    <citation type="submission" date="2014-11" db="EMBL/GenBank/DDBJ databases">
        <authorList>
            <person name="Zhu J."/>
            <person name="Qi W."/>
            <person name="Song R."/>
        </authorList>
    </citation>
    <scope>NUCLEOTIDE SEQUENCE [LARGE SCALE GENOMIC DNA]</scope>
</reference>
<dbReference type="Proteomes" id="UP000041254">
    <property type="component" value="Unassembled WGS sequence"/>
</dbReference>
<dbReference type="EMBL" id="CDMY01000521">
    <property type="protein sequence ID" value="CEM20211.1"/>
    <property type="molecule type" value="Genomic_DNA"/>
</dbReference>
<name>A0A0G4FXS3_VITBC</name>
<proteinExistence type="predicted"/>
<gene>
    <name evidence="1" type="ORF">Vbra_21780</name>
</gene>